<protein>
    <recommendedName>
        <fullName evidence="4">DNA replication factor Cdt1 C-terminal domain-containing protein</fullName>
    </recommendedName>
</protein>
<organism evidence="5 6">
    <name type="scientific">Neohortaea acidophila</name>
    <dbReference type="NCBI Taxonomy" id="245834"/>
    <lineage>
        <taxon>Eukaryota</taxon>
        <taxon>Fungi</taxon>
        <taxon>Dikarya</taxon>
        <taxon>Ascomycota</taxon>
        <taxon>Pezizomycotina</taxon>
        <taxon>Dothideomycetes</taxon>
        <taxon>Dothideomycetidae</taxon>
        <taxon>Mycosphaerellales</taxon>
        <taxon>Teratosphaeriaceae</taxon>
        <taxon>Neohortaea</taxon>
    </lineage>
</organism>
<dbReference type="RefSeq" id="XP_033589304.1">
    <property type="nucleotide sequence ID" value="XM_033736085.1"/>
</dbReference>
<gene>
    <name evidence="5" type="ORF">BDY17DRAFT_317309</name>
</gene>
<evidence type="ECO:0000313" key="5">
    <source>
        <dbReference type="EMBL" id="KAF2482734.1"/>
    </source>
</evidence>
<feature type="compositionally biased region" description="Basic and acidic residues" evidence="3">
    <location>
        <begin position="80"/>
        <end position="90"/>
    </location>
</feature>
<feature type="region of interest" description="Disordered" evidence="3">
    <location>
        <begin position="1"/>
        <end position="100"/>
    </location>
</feature>
<name>A0A6A6PSS7_9PEZI</name>
<keyword evidence="6" id="KW-1185">Reference proteome</keyword>
<evidence type="ECO:0000256" key="1">
    <source>
        <dbReference type="ARBA" id="ARBA00008356"/>
    </source>
</evidence>
<evidence type="ECO:0000259" key="4">
    <source>
        <dbReference type="Pfam" id="PF16679"/>
    </source>
</evidence>
<reference evidence="5" key="1">
    <citation type="journal article" date="2020" name="Stud. Mycol.">
        <title>101 Dothideomycetes genomes: a test case for predicting lifestyles and emergence of pathogens.</title>
        <authorList>
            <person name="Haridas S."/>
            <person name="Albert R."/>
            <person name="Binder M."/>
            <person name="Bloem J."/>
            <person name="Labutti K."/>
            <person name="Salamov A."/>
            <person name="Andreopoulos B."/>
            <person name="Baker S."/>
            <person name="Barry K."/>
            <person name="Bills G."/>
            <person name="Bluhm B."/>
            <person name="Cannon C."/>
            <person name="Castanera R."/>
            <person name="Culley D."/>
            <person name="Daum C."/>
            <person name="Ezra D."/>
            <person name="Gonzalez J."/>
            <person name="Henrissat B."/>
            <person name="Kuo A."/>
            <person name="Liang C."/>
            <person name="Lipzen A."/>
            <person name="Lutzoni F."/>
            <person name="Magnuson J."/>
            <person name="Mondo S."/>
            <person name="Nolan M."/>
            <person name="Ohm R."/>
            <person name="Pangilinan J."/>
            <person name="Park H.-J."/>
            <person name="Ramirez L."/>
            <person name="Alfaro M."/>
            <person name="Sun H."/>
            <person name="Tritt A."/>
            <person name="Yoshinaga Y."/>
            <person name="Zwiers L.-H."/>
            <person name="Turgeon B."/>
            <person name="Goodwin S."/>
            <person name="Spatafora J."/>
            <person name="Crous P."/>
            <person name="Grigoriev I."/>
        </authorList>
    </citation>
    <scope>NUCLEOTIDE SEQUENCE</scope>
    <source>
        <strain evidence="5">CBS 113389</strain>
    </source>
</reference>
<dbReference type="InterPro" id="IPR038090">
    <property type="entry name" value="Cdt1_C_WH_dom_sf"/>
</dbReference>
<accession>A0A6A6PSS7</accession>
<evidence type="ECO:0000256" key="3">
    <source>
        <dbReference type="SAM" id="MobiDB-lite"/>
    </source>
</evidence>
<keyword evidence="2" id="KW-0131">Cell cycle</keyword>
<dbReference type="EMBL" id="MU001636">
    <property type="protein sequence ID" value="KAF2482734.1"/>
    <property type="molecule type" value="Genomic_DNA"/>
</dbReference>
<proteinExistence type="inferred from homology"/>
<dbReference type="Proteomes" id="UP000799767">
    <property type="component" value="Unassembled WGS sequence"/>
</dbReference>
<dbReference type="Pfam" id="PF16679">
    <property type="entry name" value="CDT1_C"/>
    <property type="match status" value="1"/>
</dbReference>
<evidence type="ECO:0000256" key="2">
    <source>
        <dbReference type="ARBA" id="ARBA00023306"/>
    </source>
</evidence>
<dbReference type="OrthoDB" id="341730at2759"/>
<feature type="domain" description="DNA replication factor Cdt1 C-terminal" evidence="4">
    <location>
        <begin position="342"/>
        <end position="405"/>
    </location>
</feature>
<sequence length="446" mass="48908">MAGTRKRKHVSIDENSLHQQDIKAFGTVRKPRQDNDGQKKRKTIHNRQPTPPSSAPAVRKLKRKLQLDDDSDTTPVLPIEGKDEPTADKRSKTKATSVQDTPSKAAAAMFTKLELGVKVEPIPFALGTKKAVSTSPAADETANQDLPEELEALTHLNTAFLAALSFYYAHNGSSSPCEISSLLPVITKHWKKRTVTLDDLRRILAVLNKDDGSFHLQDFGRAGICLTRVQPRGRATKRTASYVDEAELKAEFEVALRQRWNSWLAQTPKENRDATVFLDQLALAEISQHSSVEKAAPLFARGQQRLADIKASQTTSKAEAAHPSNLAKDQAPSLTPQSRGSSLLDRILAKQTLTASLPAGPTRDQLERKAALHRVEDVARVLDLLSAGRARCSFSLQAMHQHLQQKNITPEFVSCVQNGGVACVTITKGGKVGLEELRLRVKNALG</sequence>
<dbReference type="AlphaFoldDB" id="A0A6A6PSS7"/>
<dbReference type="GeneID" id="54477087"/>
<comment type="similarity">
    <text evidence="1">Belongs to the Cdt1 family.</text>
</comment>
<feature type="region of interest" description="Disordered" evidence="3">
    <location>
        <begin position="310"/>
        <end position="339"/>
    </location>
</feature>
<dbReference type="InterPro" id="IPR032054">
    <property type="entry name" value="Cdt1_C"/>
</dbReference>
<evidence type="ECO:0000313" key="6">
    <source>
        <dbReference type="Proteomes" id="UP000799767"/>
    </source>
</evidence>
<dbReference type="Pfam" id="PF26121">
    <property type="entry name" value="HTH_CDT1"/>
    <property type="match status" value="1"/>
</dbReference>
<dbReference type="Gene3D" id="1.10.10.1420">
    <property type="entry name" value="DNA replication factor Cdt1, C-terminal WH domain"/>
    <property type="match status" value="1"/>
</dbReference>